<keyword evidence="8" id="KW-0472">Membrane</keyword>
<comment type="caution">
    <text evidence="12">The sequence shown here is derived from an EMBL/GenBank/DDBJ whole genome shotgun (WGS) entry which is preliminary data.</text>
</comment>
<evidence type="ECO:0000256" key="4">
    <source>
        <dbReference type="ARBA" id="ARBA00022481"/>
    </source>
</evidence>
<evidence type="ECO:0000256" key="9">
    <source>
        <dbReference type="ARBA" id="ARBA00025772"/>
    </source>
</evidence>
<evidence type="ECO:0000256" key="7">
    <source>
        <dbReference type="ARBA" id="ARBA00022989"/>
    </source>
</evidence>
<dbReference type="SUPFAM" id="SSF54523">
    <property type="entry name" value="Pili subunits"/>
    <property type="match status" value="1"/>
</dbReference>
<keyword evidence="5" id="KW-0997">Cell inner membrane</keyword>
<dbReference type="GO" id="GO:0015627">
    <property type="term" value="C:type II protein secretion system complex"/>
    <property type="evidence" value="ECO:0007669"/>
    <property type="project" value="InterPro"/>
</dbReference>
<proteinExistence type="inferred from homology"/>
<evidence type="ECO:0000256" key="1">
    <source>
        <dbReference type="ARBA" id="ARBA00004377"/>
    </source>
</evidence>
<evidence type="ECO:0000256" key="8">
    <source>
        <dbReference type="ARBA" id="ARBA00023136"/>
    </source>
</evidence>
<protein>
    <recommendedName>
        <fullName evidence="2">Type II secretion system protein H</fullName>
    </recommendedName>
    <alternativeName>
        <fullName evidence="10">General secretion pathway protein H</fullName>
    </alternativeName>
</protein>
<dbReference type="AlphaFoldDB" id="A0A543LKM5"/>
<keyword evidence="3" id="KW-1003">Cell membrane</keyword>
<dbReference type="Proteomes" id="UP000316993">
    <property type="component" value="Unassembled WGS sequence"/>
</dbReference>
<comment type="subcellular location">
    <subcellularLocation>
        <location evidence="1">Cell inner membrane</location>
        <topology evidence="1">Single-pass membrane protein</topology>
    </subcellularLocation>
</comment>
<keyword evidence="7" id="KW-1133">Transmembrane helix</keyword>
<comment type="similarity">
    <text evidence="9">Belongs to the GSP H family.</text>
</comment>
<organism evidence="12 13">
    <name type="scientific">Acidovorax temperans</name>
    <dbReference type="NCBI Taxonomy" id="80878"/>
    <lineage>
        <taxon>Bacteria</taxon>
        <taxon>Pseudomonadati</taxon>
        <taxon>Pseudomonadota</taxon>
        <taxon>Betaproteobacteria</taxon>
        <taxon>Burkholderiales</taxon>
        <taxon>Comamonadaceae</taxon>
        <taxon>Acidovorax</taxon>
    </lineage>
</organism>
<keyword evidence="6" id="KW-0812">Transmembrane</keyword>
<evidence type="ECO:0000313" key="13">
    <source>
        <dbReference type="Proteomes" id="UP000316993"/>
    </source>
</evidence>
<dbReference type="Pfam" id="PF12019">
    <property type="entry name" value="GspH"/>
    <property type="match status" value="1"/>
</dbReference>
<accession>A0A543LKM5</accession>
<evidence type="ECO:0000259" key="11">
    <source>
        <dbReference type="Pfam" id="PF12019"/>
    </source>
</evidence>
<evidence type="ECO:0000313" key="12">
    <source>
        <dbReference type="EMBL" id="TQN07858.1"/>
    </source>
</evidence>
<name>A0A543LKM5_9BURK</name>
<dbReference type="Gene3D" id="3.55.40.10">
    <property type="entry name" value="minor pseudopilin epsh domain"/>
    <property type="match status" value="1"/>
</dbReference>
<evidence type="ECO:0000256" key="3">
    <source>
        <dbReference type="ARBA" id="ARBA00022475"/>
    </source>
</evidence>
<dbReference type="EMBL" id="VFPV01000001">
    <property type="protein sequence ID" value="TQN07858.1"/>
    <property type="molecule type" value="Genomic_DNA"/>
</dbReference>
<sequence length="179" mass="19005">MVVVAIIAVLAALAGPSFTALIERWRVRDAAETLTSSIYYARSEAIKHGGNIIIIKNPNSGACTTADGNTQWGCGWRIFFDANGNRAQDTCVPANTPNECDLQVTAAPTRLTITLTSSTGSLSFDRWGMQSHTDAADSTPDDLTFKLMPYGKTASDASAATLCAVRGGRIVRKKGSDTC</sequence>
<evidence type="ECO:0000256" key="5">
    <source>
        <dbReference type="ARBA" id="ARBA00022519"/>
    </source>
</evidence>
<dbReference type="InterPro" id="IPR045584">
    <property type="entry name" value="Pilin-like"/>
</dbReference>
<reference evidence="12 13" key="1">
    <citation type="submission" date="2019-06" db="EMBL/GenBank/DDBJ databases">
        <title>Genomic Encyclopedia of Archaeal and Bacterial Type Strains, Phase II (KMG-II): from individual species to whole genera.</title>
        <authorList>
            <person name="Goeker M."/>
        </authorList>
    </citation>
    <scope>NUCLEOTIDE SEQUENCE [LARGE SCALE GENOMIC DNA]</scope>
    <source>
        <strain evidence="12 13">DSM 7270</strain>
    </source>
</reference>
<feature type="domain" description="General secretion pathway GspH" evidence="11">
    <location>
        <begin position="30"/>
        <end position="153"/>
    </location>
</feature>
<evidence type="ECO:0000256" key="10">
    <source>
        <dbReference type="ARBA" id="ARBA00030775"/>
    </source>
</evidence>
<evidence type="ECO:0000256" key="2">
    <source>
        <dbReference type="ARBA" id="ARBA00021549"/>
    </source>
</evidence>
<dbReference type="GO" id="GO:0015628">
    <property type="term" value="P:protein secretion by the type II secretion system"/>
    <property type="evidence" value="ECO:0007669"/>
    <property type="project" value="InterPro"/>
</dbReference>
<gene>
    <name evidence="12" type="ORF">BDD18_1011</name>
</gene>
<keyword evidence="4" id="KW-0488">Methylation</keyword>
<dbReference type="GO" id="GO:0005886">
    <property type="term" value="C:plasma membrane"/>
    <property type="evidence" value="ECO:0007669"/>
    <property type="project" value="UniProtKB-SubCell"/>
</dbReference>
<evidence type="ECO:0000256" key="6">
    <source>
        <dbReference type="ARBA" id="ARBA00022692"/>
    </source>
</evidence>
<dbReference type="InterPro" id="IPR022346">
    <property type="entry name" value="T2SS_GspH"/>
</dbReference>